<evidence type="ECO:0000259" key="1">
    <source>
        <dbReference type="Pfam" id="PF12724"/>
    </source>
</evidence>
<reference evidence="3" key="1">
    <citation type="submission" date="2020-04" db="EMBL/GenBank/DDBJ databases">
        <authorList>
            <person name="Kittiwongwattana C."/>
        </authorList>
    </citation>
    <scope>NUCLEOTIDE SEQUENCE [LARGE SCALE GENOMIC DNA]</scope>
    <source>
        <strain evidence="3">1310</strain>
    </source>
</reference>
<dbReference type="Pfam" id="PF12724">
    <property type="entry name" value="Flavodoxin_5"/>
    <property type="match status" value="1"/>
</dbReference>
<sequence>MDKKGIIIYKGKYGATQQYATWLAAALNIQAVTAGQETKQQLAAAGYVILGTSIYIGKLQLRKWINNHKDQLAGKKLFLYLVAGTPVSETQKLEGYLTANISDDIRLRCQCFFLPGKLEFGKLSLPDRWLLSIGARLARGRGEHIVTADYNHVRPENLTGIINAVNATNEVPA</sequence>
<evidence type="ECO:0000313" key="2">
    <source>
        <dbReference type="EMBL" id="QJB30603.1"/>
    </source>
</evidence>
<protein>
    <recommendedName>
        <fullName evidence="1">Flavodoxin domain-containing protein</fullName>
    </recommendedName>
</protein>
<feature type="domain" description="Flavodoxin" evidence="1">
    <location>
        <begin position="6"/>
        <end position="130"/>
    </location>
</feature>
<dbReference type="RefSeq" id="WP_168802881.1">
    <property type="nucleotide sequence ID" value="NZ_CP051205.1"/>
</dbReference>
<accession>A0AAE6ZCU6</accession>
<dbReference type="EMBL" id="CP051205">
    <property type="protein sequence ID" value="QJB30603.1"/>
    <property type="molecule type" value="Genomic_DNA"/>
</dbReference>
<dbReference type="InterPro" id="IPR026816">
    <property type="entry name" value="Flavodoxin_dom"/>
</dbReference>
<dbReference type="Gene3D" id="3.40.50.360">
    <property type="match status" value="1"/>
</dbReference>
<dbReference type="KEGG" id="coy:HF329_04535"/>
<dbReference type="InterPro" id="IPR029039">
    <property type="entry name" value="Flavoprotein-like_sf"/>
</dbReference>
<name>A0AAE6ZCU6_9BACT</name>
<gene>
    <name evidence="2" type="ORF">HF329_04535</name>
</gene>
<organism evidence="2 3">
    <name type="scientific">Chitinophaga oryzae</name>
    <dbReference type="NCBI Taxonomy" id="2725414"/>
    <lineage>
        <taxon>Bacteria</taxon>
        <taxon>Pseudomonadati</taxon>
        <taxon>Bacteroidota</taxon>
        <taxon>Chitinophagia</taxon>
        <taxon>Chitinophagales</taxon>
        <taxon>Chitinophagaceae</taxon>
        <taxon>Chitinophaga</taxon>
    </lineage>
</organism>
<dbReference type="SUPFAM" id="SSF52218">
    <property type="entry name" value="Flavoproteins"/>
    <property type="match status" value="1"/>
</dbReference>
<dbReference type="Proteomes" id="UP000502421">
    <property type="component" value="Chromosome"/>
</dbReference>
<proteinExistence type="predicted"/>
<evidence type="ECO:0000313" key="3">
    <source>
        <dbReference type="Proteomes" id="UP000502421"/>
    </source>
</evidence>
<dbReference type="AlphaFoldDB" id="A0AAE6ZCU6"/>